<dbReference type="PANTHER" id="PTHR11157:SF17">
    <property type="entry name" value="ELONGATION OF VERY LONG CHAIN FATTY ACIDS PROTEIN 6"/>
    <property type="match status" value="1"/>
</dbReference>
<evidence type="ECO:0000256" key="7">
    <source>
        <dbReference type="ARBA" id="ARBA00023098"/>
    </source>
</evidence>
<evidence type="ECO:0000256" key="8">
    <source>
        <dbReference type="ARBA" id="ARBA00023136"/>
    </source>
</evidence>
<dbReference type="GO" id="GO:0005789">
    <property type="term" value="C:endoplasmic reticulum membrane"/>
    <property type="evidence" value="ECO:0007669"/>
    <property type="project" value="TreeGrafter"/>
</dbReference>
<evidence type="ECO:0000256" key="4">
    <source>
        <dbReference type="ARBA" id="ARBA00022692"/>
    </source>
</evidence>
<evidence type="ECO:0000256" key="3">
    <source>
        <dbReference type="ARBA" id="ARBA00022679"/>
    </source>
</evidence>
<dbReference type="AlphaFoldDB" id="A0A7R9KKS9"/>
<dbReference type="OrthoDB" id="6484726at2759"/>
<keyword evidence="12" id="KW-1185">Reference proteome</keyword>
<dbReference type="EMBL" id="CAJPIZ010001892">
    <property type="protein sequence ID" value="CAG2104225.1"/>
    <property type="molecule type" value="Genomic_DNA"/>
</dbReference>
<feature type="transmembrane region" description="Helical" evidence="10">
    <location>
        <begin position="90"/>
        <end position="118"/>
    </location>
</feature>
<accession>A0A7R9KKS9</accession>
<dbReference type="GO" id="GO:0034625">
    <property type="term" value="P:fatty acid elongation, monounsaturated fatty acid"/>
    <property type="evidence" value="ECO:0007669"/>
    <property type="project" value="TreeGrafter"/>
</dbReference>
<gene>
    <name evidence="11" type="ORF">OSB1V03_LOCUS4245</name>
</gene>
<keyword evidence="2 10" id="KW-0444">Lipid biosynthesis</keyword>
<evidence type="ECO:0000256" key="10">
    <source>
        <dbReference type="RuleBase" id="RU361115"/>
    </source>
</evidence>
<feature type="transmembrane region" description="Helical" evidence="10">
    <location>
        <begin position="59"/>
        <end position="78"/>
    </location>
</feature>
<name>A0A7R9KKS9_9ACAR</name>
<dbReference type="EMBL" id="OC856467">
    <property type="protein sequence ID" value="CAD7623795.1"/>
    <property type="molecule type" value="Genomic_DNA"/>
</dbReference>
<keyword evidence="5 10" id="KW-0276">Fatty acid metabolism</keyword>
<evidence type="ECO:0000313" key="11">
    <source>
        <dbReference type="EMBL" id="CAD7623795.1"/>
    </source>
</evidence>
<dbReference type="Pfam" id="PF01151">
    <property type="entry name" value="ELO"/>
    <property type="match status" value="1"/>
</dbReference>
<keyword evidence="4 10" id="KW-0812">Transmembrane</keyword>
<proteinExistence type="inferred from homology"/>
<reference evidence="11" key="1">
    <citation type="submission" date="2020-11" db="EMBL/GenBank/DDBJ databases">
        <authorList>
            <person name="Tran Van P."/>
        </authorList>
    </citation>
    <scope>NUCLEOTIDE SEQUENCE</scope>
</reference>
<sequence length="319" mass="38253">MLFNDSRYNNHHIISRIGAKKWSTNWQKFSGFPFAFKFEDNFRITHEDKQEWLRDHWHYSIYISLVYVILVHVLQNWMKSREKGYNLRTPLALWSTGLAIFSICGTIKCLPEFIHILWTKGIFASFCESCYYEDIRLVFWYWLFVISKVAELGDTFFIIFRKQKLIKLHWIHHCLTLCYSWYVYADIPATARWMVNMNFVIHSLMYTYYALKAVRFSIHPMVAKFITLSQILQMIFGFYVNIRAFQFKINGVPCDLSVSVVTTGLGLYYLFFMLFVNFFIRTYLVKPFKYSNGQTFQAIHYCYRSHNNNQIISKNNKSE</sequence>
<evidence type="ECO:0000313" key="12">
    <source>
        <dbReference type="Proteomes" id="UP000759131"/>
    </source>
</evidence>
<dbReference type="GO" id="GO:0042761">
    <property type="term" value="P:very long-chain fatty acid biosynthetic process"/>
    <property type="evidence" value="ECO:0007669"/>
    <property type="project" value="TreeGrafter"/>
</dbReference>
<protein>
    <recommendedName>
        <fullName evidence="10">Elongation of very long chain fatty acids protein</fullName>
        <ecNumber evidence="10">2.3.1.199</ecNumber>
    </recommendedName>
    <alternativeName>
        <fullName evidence="10">Very-long-chain 3-oxoacyl-CoA synthase</fullName>
    </alternativeName>
</protein>
<comment type="catalytic activity">
    <reaction evidence="10">
        <text>a very-long-chain acyl-CoA + malonyl-CoA + H(+) = a very-long-chain 3-oxoacyl-CoA + CO2 + CoA</text>
        <dbReference type="Rhea" id="RHEA:32727"/>
        <dbReference type="ChEBI" id="CHEBI:15378"/>
        <dbReference type="ChEBI" id="CHEBI:16526"/>
        <dbReference type="ChEBI" id="CHEBI:57287"/>
        <dbReference type="ChEBI" id="CHEBI:57384"/>
        <dbReference type="ChEBI" id="CHEBI:90725"/>
        <dbReference type="ChEBI" id="CHEBI:90736"/>
        <dbReference type="EC" id="2.3.1.199"/>
    </reaction>
</comment>
<keyword evidence="9 10" id="KW-0275">Fatty acid biosynthesis</keyword>
<organism evidence="11">
    <name type="scientific">Medioppia subpectinata</name>
    <dbReference type="NCBI Taxonomy" id="1979941"/>
    <lineage>
        <taxon>Eukaryota</taxon>
        <taxon>Metazoa</taxon>
        <taxon>Ecdysozoa</taxon>
        <taxon>Arthropoda</taxon>
        <taxon>Chelicerata</taxon>
        <taxon>Arachnida</taxon>
        <taxon>Acari</taxon>
        <taxon>Acariformes</taxon>
        <taxon>Sarcoptiformes</taxon>
        <taxon>Oribatida</taxon>
        <taxon>Brachypylina</taxon>
        <taxon>Oppioidea</taxon>
        <taxon>Oppiidae</taxon>
        <taxon>Medioppia</taxon>
    </lineage>
</organism>
<feature type="transmembrane region" description="Helical" evidence="10">
    <location>
        <begin position="221"/>
        <end position="240"/>
    </location>
</feature>
<evidence type="ECO:0000256" key="2">
    <source>
        <dbReference type="ARBA" id="ARBA00022516"/>
    </source>
</evidence>
<dbReference type="GO" id="GO:0009922">
    <property type="term" value="F:fatty acid elongase activity"/>
    <property type="evidence" value="ECO:0007669"/>
    <property type="project" value="UniProtKB-EC"/>
</dbReference>
<dbReference type="GO" id="GO:0034626">
    <property type="term" value="P:fatty acid elongation, polyunsaturated fatty acid"/>
    <property type="evidence" value="ECO:0007669"/>
    <property type="project" value="TreeGrafter"/>
</dbReference>
<dbReference type="InterPro" id="IPR002076">
    <property type="entry name" value="ELO_fam"/>
</dbReference>
<keyword evidence="7 10" id="KW-0443">Lipid metabolism</keyword>
<evidence type="ECO:0000256" key="6">
    <source>
        <dbReference type="ARBA" id="ARBA00022989"/>
    </source>
</evidence>
<evidence type="ECO:0000256" key="5">
    <source>
        <dbReference type="ARBA" id="ARBA00022832"/>
    </source>
</evidence>
<evidence type="ECO:0000256" key="9">
    <source>
        <dbReference type="ARBA" id="ARBA00023160"/>
    </source>
</evidence>
<dbReference type="GO" id="GO:0019367">
    <property type="term" value="P:fatty acid elongation, saturated fatty acid"/>
    <property type="evidence" value="ECO:0007669"/>
    <property type="project" value="TreeGrafter"/>
</dbReference>
<keyword evidence="8 10" id="KW-0472">Membrane</keyword>
<evidence type="ECO:0000256" key="1">
    <source>
        <dbReference type="ARBA" id="ARBA00004141"/>
    </source>
</evidence>
<comment type="similarity">
    <text evidence="10">Belongs to the ELO family.</text>
</comment>
<dbReference type="Proteomes" id="UP000759131">
    <property type="component" value="Unassembled WGS sequence"/>
</dbReference>
<keyword evidence="3 10" id="KW-0808">Transferase</keyword>
<keyword evidence="6 10" id="KW-1133">Transmembrane helix</keyword>
<comment type="subcellular location">
    <subcellularLocation>
        <location evidence="1">Membrane</location>
        <topology evidence="1">Multi-pass membrane protein</topology>
    </subcellularLocation>
</comment>
<dbReference type="EC" id="2.3.1.199" evidence="10"/>
<dbReference type="PANTHER" id="PTHR11157">
    <property type="entry name" value="FATTY ACID ACYL TRANSFERASE-RELATED"/>
    <property type="match status" value="1"/>
</dbReference>
<feature type="transmembrane region" description="Helical" evidence="10">
    <location>
        <begin position="260"/>
        <end position="280"/>
    </location>
</feature>
<feature type="transmembrane region" description="Helical" evidence="10">
    <location>
        <begin position="138"/>
        <end position="160"/>
    </location>
</feature>
<dbReference type="GO" id="GO:0030148">
    <property type="term" value="P:sphingolipid biosynthetic process"/>
    <property type="evidence" value="ECO:0007669"/>
    <property type="project" value="TreeGrafter"/>
</dbReference>